<evidence type="ECO:0000259" key="2">
    <source>
        <dbReference type="Pfam" id="PF00109"/>
    </source>
</evidence>
<protein>
    <recommendedName>
        <fullName evidence="2">Beta-ketoacyl synthase-like N-terminal domain-containing protein</fullName>
    </recommendedName>
</protein>
<dbReference type="AlphaFoldDB" id="A0A1Z1WRZ7"/>
<keyword evidence="1" id="KW-0808">Transferase</keyword>
<dbReference type="GO" id="GO:0006633">
    <property type="term" value="P:fatty acid biosynthetic process"/>
    <property type="evidence" value="ECO:0007669"/>
    <property type="project" value="TreeGrafter"/>
</dbReference>
<accession>A0A1Z1WRZ7</accession>
<dbReference type="KEGG" id="salf:SMD44_08693"/>
<dbReference type="Gene3D" id="3.40.47.10">
    <property type="match status" value="1"/>
</dbReference>
<dbReference type="PANTHER" id="PTHR11712">
    <property type="entry name" value="POLYKETIDE SYNTHASE-RELATED"/>
    <property type="match status" value="1"/>
</dbReference>
<proteinExistence type="predicted"/>
<dbReference type="eggNOG" id="COG0304">
    <property type="taxonomic scope" value="Bacteria"/>
</dbReference>
<feature type="domain" description="Beta-ketoacyl synthase-like N-terminal" evidence="2">
    <location>
        <begin position="32"/>
        <end position="157"/>
    </location>
</feature>
<evidence type="ECO:0000256" key="1">
    <source>
        <dbReference type="ARBA" id="ARBA00022679"/>
    </source>
</evidence>
<dbReference type="EMBL" id="CP021748">
    <property type="protein sequence ID" value="ARX89206.1"/>
    <property type="molecule type" value="Genomic_DNA"/>
</dbReference>
<dbReference type="Pfam" id="PF00109">
    <property type="entry name" value="ketoacyl-synt"/>
    <property type="match status" value="1"/>
</dbReference>
<organism evidence="3 4">
    <name type="scientific">Streptomyces alboflavus</name>
    <dbReference type="NCBI Taxonomy" id="67267"/>
    <lineage>
        <taxon>Bacteria</taxon>
        <taxon>Bacillati</taxon>
        <taxon>Actinomycetota</taxon>
        <taxon>Actinomycetes</taxon>
        <taxon>Kitasatosporales</taxon>
        <taxon>Streptomycetaceae</taxon>
        <taxon>Streptomyces</taxon>
    </lineage>
</organism>
<dbReference type="InterPro" id="IPR016039">
    <property type="entry name" value="Thiolase-like"/>
</dbReference>
<dbReference type="SUPFAM" id="SSF53901">
    <property type="entry name" value="Thiolase-like"/>
    <property type="match status" value="2"/>
</dbReference>
<dbReference type="PANTHER" id="PTHR11712:SF336">
    <property type="entry name" value="3-OXOACYL-[ACYL-CARRIER-PROTEIN] SYNTHASE, MITOCHONDRIAL"/>
    <property type="match status" value="1"/>
</dbReference>
<dbReference type="InterPro" id="IPR014030">
    <property type="entry name" value="Ketoacyl_synth_N"/>
</dbReference>
<dbReference type="InterPro" id="IPR000794">
    <property type="entry name" value="Beta-ketoacyl_synthase"/>
</dbReference>
<evidence type="ECO:0000313" key="3">
    <source>
        <dbReference type="EMBL" id="ARX89206.1"/>
    </source>
</evidence>
<reference evidence="3 4" key="1">
    <citation type="submission" date="2017-05" db="EMBL/GenBank/DDBJ databases">
        <title>Streptomyces alboflavus Genome sequencing and assembly.</title>
        <authorList>
            <person name="Wang Y."/>
            <person name="Du B."/>
            <person name="Ding Y."/>
            <person name="Liu H."/>
            <person name="Hou Q."/>
            <person name="Liu K."/>
            <person name="Wang C."/>
            <person name="Yao L."/>
        </authorList>
    </citation>
    <scope>NUCLEOTIDE SEQUENCE [LARGE SCALE GENOMIC DNA]</scope>
    <source>
        <strain evidence="3 4">MDJK44</strain>
    </source>
</reference>
<gene>
    <name evidence="3" type="ORF">SMD44_08693</name>
</gene>
<dbReference type="STRING" id="67267.GCA_000716675_00589"/>
<name>A0A1Z1WRZ7_9ACTN</name>
<dbReference type="Proteomes" id="UP000195880">
    <property type="component" value="Chromosome"/>
</dbReference>
<dbReference type="GO" id="GO:0004315">
    <property type="term" value="F:3-oxoacyl-[acyl-carrier-protein] synthase activity"/>
    <property type="evidence" value="ECO:0007669"/>
    <property type="project" value="TreeGrafter"/>
</dbReference>
<keyword evidence="4" id="KW-1185">Reference proteome</keyword>
<evidence type="ECO:0000313" key="4">
    <source>
        <dbReference type="Proteomes" id="UP000195880"/>
    </source>
</evidence>
<sequence length="292" mass="29584">MRTGATVRTAVTGVGWAVAGPDFDPVTALAVRGMRHKDRASRFAVRAARRALEDAGLLDAPELGGAAVVVSSNFGNLDPVCDTVTTLAAGGSTDIGPMRVPQLSSAVSAAWVALDHGIRGPNLTLCNGASGGLDAVAAARNLIAAGRATAALVIGVEPDSPAVARLHRENAGSRWIDGAVGLVIEPVRQAVRRSARIRAEIAGYGRADDERSAVRAAGATAVPRLGAEANARFGRCSGALGVVQCALAVERLEDPDVPEGEAVLAVAGAGTGESDGTSVAALVLRLSRGRHT</sequence>